<feature type="signal peptide" evidence="1">
    <location>
        <begin position="1"/>
        <end position="26"/>
    </location>
</feature>
<sequence>MSTILERRLAVLATALAALDAPGASAAALAAKSDLESEQSNLSSAPPEEVSDRNFELAMLDWLRGFFPADGPAGLVRTLNAEPTLVALAQPSTIDLATAGAIFAVRDPHPLTLADLPALRAAAGSDAAIDELAGLAMRYRLALPPEERAYLRQDVAILLPLRIETVFDQTDAGWRMRLRIVPDEPSIRRDPTPATAFEIETLRSMWQQIYDGLSDADRAASPGSWLTVESGQHAWSQFCAVLPPHRAAWLADRHPPTVVGSAIVIDPPGDVGAAQPPNRVGGFPPRMEIWAGFGTAPVQRIDAFDVQTAELRFDVIGRKRKSDNSFDEEQDRWWVSWPTAKAVNIGRELVLPDGCGPMDIRVLYALGIGEENPEEHFRARIDAGEMAVLPLGVPTNAVDGEQAASLGVDADGWRDVTVRRLLCRQDGTVADSLMSTSLAGADANLSAMPTPSGIPALDRMLVPALWPALWGHQLRDVWGCVDNADRLAAWAIRYVRPEGPLPPVRITEQPYGLLPTSAFSAWQPRAEEGPLGEFENQLKPHLLRFRSHWADIARKHGTAVGADARALLDLISRDALTADYASRFFMPIELVANLMSAIGPFDQPRFDDFVRKTFRPLYDVLRREPSDPPGIRQALAMGDCAPLTIPLVVPTRWPHWFYVELPDGSLRLDDEGHPVPRMTPARGFAELLKILRVFGHDHAQVLERLRGVLPDSLLFRLLMQSCMLSCAAVTQANAGPTAPILEPLVGDTAQRTQLDQLSRPYNPGSPHTHPAGAVRVEVVHGIEQLIKILEQEPASSAALQQIERTFRATLDTSMHRMDPWLTGFATRRLDYMRTRGETCFKLGAYGWVEGPMPGKPGPTAGGLLHSPSHAQALTSVILRDAFVTEALETPAPVDGRNLWDMNLESRPIREAVELADEARLGSHVFEALGRRVERIVADAFADQLAAPVDLLRRAFPLRAGQPDRGVVCHGLNAIGFFLDGTPVPPTISAEDQTALNQLRAAMGPERASIAFLRSSLDAYADLLVAEAVHQVVQRRSDAAGAAMDAAAGLAAPPTLNFTQTPLSAEALSTAVIVAVPFRASPQEVHIETPPARIADNSMPDAVEAMFGAADQWRWGVDTPADLATVSLEDVGLEPIDACVLSAGFLADMFRHRLGVHDDVALIGPGPRLHRQARAFIRICGNQPLLMRDVVATNEDATDVAITRSLDSDALNELRRRYETLRDAAQKSIDDLSNAAAANDAAALAQALLHAMRWGITPTASRSEQDAMFAAIFDHLPPGDAGLLVRLADNARQSLAARLAAAPPADTTQPLGRCIAELAAPEGQLAILSRCEVASLKSKSGLDMAVEDEKLDEAWLPVVAAVRPHLARLEASQLEALTAGPDAGSAMLRIWSNVAGDHWLRAALADLEAERAKPGGNDLRLRLPRLVAAYSCGDVWQGTQAAVGLIDGWAEAIPRTRQTTTAAFGFNAPAARAPQAILLAVPPDLNPETGARLDNAALIDILEETRELAHARAVNAEELGAYLAVMPTAMLHATGPSGISLDP</sequence>
<protein>
    <submittedName>
        <fullName evidence="2">Uncharacterized protein</fullName>
    </submittedName>
</protein>
<keyword evidence="1" id="KW-0732">Signal</keyword>
<keyword evidence="2" id="KW-0614">Plasmid</keyword>
<feature type="chain" id="PRO_5006054580" evidence="1">
    <location>
        <begin position="27"/>
        <end position="1542"/>
    </location>
</feature>
<proteinExistence type="predicted"/>
<evidence type="ECO:0000313" key="3">
    <source>
        <dbReference type="Proteomes" id="UP000019146"/>
    </source>
</evidence>
<dbReference type="KEGG" id="bcai:K788_0001813"/>
<dbReference type="GeneID" id="69974759"/>
<organism evidence="2 3">
    <name type="scientific">Paraburkholderia caribensis MBA4</name>
    <dbReference type="NCBI Taxonomy" id="1323664"/>
    <lineage>
        <taxon>Bacteria</taxon>
        <taxon>Pseudomonadati</taxon>
        <taxon>Pseudomonadota</taxon>
        <taxon>Betaproteobacteria</taxon>
        <taxon>Burkholderiales</taxon>
        <taxon>Burkholderiaceae</taxon>
        <taxon>Paraburkholderia</taxon>
    </lineage>
</organism>
<accession>A0A0P0RQM0</accession>
<dbReference type="EMBL" id="CP012748">
    <property type="protein sequence ID" value="ALL71388.1"/>
    <property type="molecule type" value="Genomic_DNA"/>
</dbReference>
<gene>
    <name evidence="2" type="ORF">K788_0001813</name>
</gene>
<evidence type="ECO:0000313" key="2">
    <source>
        <dbReference type="EMBL" id="ALL71388.1"/>
    </source>
</evidence>
<name>A0A0P0RQM0_9BURK</name>
<evidence type="ECO:0000256" key="1">
    <source>
        <dbReference type="SAM" id="SignalP"/>
    </source>
</evidence>
<geneLocation type="plasmid" evidence="3"/>
<dbReference type="Proteomes" id="UP000019146">
    <property type="component" value="Plasmid unnamed"/>
</dbReference>
<dbReference type="RefSeq" id="WP_035992384.1">
    <property type="nucleotide sequence ID" value="NZ_CP012748.1"/>
</dbReference>
<reference evidence="2 3" key="1">
    <citation type="journal article" date="2014" name="Genome Announc.">
        <title>Draft Genome Sequence of the Haloacid-Degrading Burkholderia caribensis Strain MBA4.</title>
        <authorList>
            <person name="Pan Y."/>
            <person name="Kong K.F."/>
            <person name="Tsang J.S."/>
        </authorList>
    </citation>
    <scope>NUCLEOTIDE SEQUENCE [LARGE SCALE GENOMIC DNA]</scope>
    <source>
        <strain evidence="2 3">MBA4</strain>
        <plasmid evidence="3">Plasmid</plasmid>
    </source>
</reference>